<dbReference type="GO" id="GO:0016740">
    <property type="term" value="F:transferase activity"/>
    <property type="evidence" value="ECO:0007669"/>
    <property type="project" value="UniProtKB-KW"/>
</dbReference>
<organism evidence="8 9">
    <name type="scientific">Armadillidium nasatum</name>
    <dbReference type="NCBI Taxonomy" id="96803"/>
    <lineage>
        <taxon>Eukaryota</taxon>
        <taxon>Metazoa</taxon>
        <taxon>Ecdysozoa</taxon>
        <taxon>Arthropoda</taxon>
        <taxon>Crustacea</taxon>
        <taxon>Multicrustacea</taxon>
        <taxon>Malacostraca</taxon>
        <taxon>Eumalacostraca</taxon>
        <taxon>Peracarida</taxon>
        <taxon>Isopoda</taxon>
        <taxon>Oniscidea</taxon>
        <taxon>Crinocheta</taxon>
        <taxon>Armadillidiidae</taxon>
        <taxon>Armadillidium</taxon>
    </lineage>
</organism>
<proteinExistence type="inferred from homology"/>
<name>A0A5N5T822_9CRUS</name>
<comment type="pathway">
    <text evidence="1">Amino-acid biosynthesis; S-adenosyl-L-methionine biosynthesis; S-adenosyl-L-methionine from L-methionine: step 1/1.</text>
</comment>
<dbReference type="OrthoDB" id="6235964at2759"/>
<dbReference type="Proteomes" id="UP000326759">
    <property type="component" value="Unassembled WGS sequence"/>
</dbReference>
<sequence>MSENVKIFITGASGLLGRQIFEEATAQKFTVIGTAYSRVKKNLIKCNLTTPGEVEKLIEEIRPNYIVHAAAERFPDKVEKDFEAAKLLNVATSGRLAKIAKQSGSKLIYISSDYVFDGTSPPYKDSDTPNPLNKYGETKYEGEKAVLSENSEALILRIPILYGPVESLDESAVSCLLPLLLSEKEKSVSDYEKRYPSHTRDIARIICDLIKVNEEGTSISGIYQWSGKEQLTKYGMLKAMAEIFSLPFEHIKPDRNPSPGAPRPYDALMDNSKLENLQISHHIDFKSGIKECLKNWVKKN</sequence>
<gene>
    <name evidence="8" type="primary">mat2b_0</name>
    <name evidence="8" type="ORF">Anas_12574</name>
</gene>
<dbReference type="Gene3D" id="3.40.50.720">
    <property type="entry name" value="NAD(P)-binding Rossmann-like Domain"/>
    <property type="match status" value="1"/>
</dbReference>
<feature type="domain" description="RmlD-like substrate binding" evidence="7">
    <location>
        <begin position="6"/>
        <end position="295"/>
    </location>
</feature>
<evidence type="ECO:0000256" key="4">
    <source>
        <dbReference type="ARBA" id="ARBA00029977"/>
    </source>
</evidence>
<evidence type="ECO:0000313" key="9">
    <source>
        <dbReference type="Proteomes" id="UP000326759"/>
    </source>
</evidence>
<comment type="similarity">
    <text evidence="2">Belongs to the dTDP-4-dehydrorhamnose reductase family. MAT2B subfamily.</text>
</comment>
<evidence type="ECO:0000256" key="1">
    <source>
        <dbReference type="ARBA" id="ARBA00005224"/>
    </source>
</evidence>
<evidence type="ECO:0000256" key="6">
    <source>
        <dbReference type="ARBA" id="ARBA00046786"/>
    </source>
</evidence>
<dbReference type="InterPro" id="IPR036291">
    <property type="entry name" value="NAD(P)-bd_dom_sf"/>
</dbReference>
<dbReference type="SUPFAM" id="SSF51735">
    <property type="entry name" value="NAD(P)-binding Rossmann-fold domains"/>
    <property type="match status" value="1"/>
</dbReference>
<dbReference type="GO" id="GO:0048270">
    <property type="term" value="F:methionine adenosyltransferase regulator activity"/>
    <property type="evidence" value="ECO:0007669"/>
    <property type="project" value="TreeGrafter"/>
</dbReference>
<evidence type="ECO:0000313" key="8">
    <source>
        <dbReference type="EMBL" id="KAB7501215.1"/>
    </source>
</evidence>
<dbReference type="UniPathway" id="UPA00315">
    <property type="reaction ID" value="UER00080"/>
</dbReference>
<dbReference type="CDD" id="cd05254">
    <property type="entry name" value="dTDP_HR_like_SDR_e"/>
    <property type="match status" value="1"/>
</dbReference>
<dbReference type="FunFam" id="3.40.50.720:FF:000357">
    <property type="entry name" value="Methionine adenosyltransferase 2 subunit beta"/>
    <property type="match status" value="1"/>
</dbReference>
<evidence type="ECO:0000256" key="2">
    <source>
        <dbReference type="ARBA" id="ARBA00008656"/>
    </source>
</evidence>
<dbReference type="PANTHER" id="PTHR10491">
    <property type="entry name" value="DTDP-4-DEHYDRORHAMNOSE REDUCTASE"/>
    <property type="match status" value="1"/>
</dbReference>
<reference evidence="8 9" key="1">
    <citation type="journal article" date="2019" name="PLoS Biol.">
        <title>Sex chromosomes control vertical transmission of feminizing Wolbachia symbionts in an isopod.</title>
        <authorList>
            <person name="Becking T."/>
            <person name="Chebbi M.A."/>
            <person name="Giraud I."/>
            <person name="Moumen B."/>
            <person name="Laverre T."/>
            <person name="Caubet Y."/>
            <person name="Peccoud J."/>
            <person name="Gilbert C."/>
            <person name="Cordaux R."/>
        </authorList>
    </citation>
    <scope>NUCLEOTIDE SEQUENCE [LARGE SCALE GENOMIC DNA]</scope>
    <source>
        <strain evidence="8">ANa2</strain>
        <tissue evidence="8">Whole body excluding digestive tract and cuticle</tissue>
    </source>
</reference>
<accession>A0A5N5T822</accession>
<dbReference type="InterPro" id="IPR005913">
    <property type="entry name" value="dTDP_dehydrorham_reduct"/>
</dbReference>
<comment type="function">
    <text evidence="5">Regulatory subunit of S-adenosylmethionine synthetase 2, an enzyme that catalyzes the formation of S-adenosylmethionine from methionine and ATP. Regulates MAT2A catalytic activity by changing its kinetic properties, increasing its affinity for L-methionine. Can bind NADP (in vitro).</text>
</comment>
<dbReference type="GO" id="GO:0006556">
    <property type="term" value="P:S-adenosylmethionine biosynthetic process"/>
    <property type="evidence" value="ECO:0007669"/>
    <property type="project" value="UniProtKB-UniPathway"/>
</dbReference>
<dbReference type="PANTHER" id="PTHR10491:SF4">
    <property type="entry name" value="METHIONINE ADENOSYLTRANSFERASE 2 SUBUNIT BETA"/>
    <property type="match status" value="1"/>
</dbReference>
<dbReference type="AlphaFoldDB" id="A0A5N5T822"/>
<dbReference type="Pfam" id="PF04321">
    <property type="entry name" value="RmlD_sub_bind"/>
    <property type="match status" value="1"/>
</dbReference>
<protein>
    <recommendedName>
        <fullName evidence="3">Methionine adenosyltransferase 2 subunit beta</fullName>
    </recommendedName>
    <alternativeName>
        <fullName evidence="4">Methionine adenosyltransferase II beta</fullName>
    </alternativeName>
</protein>
<dbReference type="GO" id="GO:0048269">
    <property type="term" value="C:methionine adenosyltransferase complex"/>
    <property type="evidence" value="ECO:0007669"/>
    <property type="project" value="TreeGrafter"/>
</dbReference>
<comment type="caution">
    <text evidence="8">The sequence shown here is derived from an EMBL/GenBank/DDBJ whole genome shotgun (WGS) entry which is preliminary data.</text>
</comment>
<comment type="subunit">
    <text evidence="6">Heterotrimer; composed of a catalytic MAT2A homodimer that binds one regulatory MAT2B chain. Heterohexamer; composed of a central, catalytic MAT2A homotetramer flanked on either side by a regulatory MAT2B chain. NADP binding increases the affinity for MAT2A.</text>
</comment>
<evidence type="ECO:0000256" key="5">
    <source>
        <dbReference type="ARBA" id="ARBA00045998"/>
    </source>
</evidence>
<keyword evidence="8" id="KW-0808">Transferase</keyword>
<dbReference type="InterPro" id="IPR029903">
    <property type="entry name" value="RmlD-like-bd"/>
</dbReference>
<evidence type="ECO:0000259" key="7">
    <source>
        <dbReference type="Pfam" id="PF04321"/>
    </source>
</evidence>
<evidence type="ECO:0000256" key="3">
    <source>
        <dbReference type="ARBA" id="ARBA00021596"/>
    </source>
</evidence>
<keyword evidence="9" id="KW-1185">Reference proteome</keyword>
<dbReference type="EMBL" id="SEYY01011301">
    <property type="protein sequence ID" value="KAB7501215.1"/>
    <property type="molecule type" value="Genomic_DNA"/>
</dbReference>